<dbReference type="InterPro" id="IPR024970">
    <property type="entry name" value="Maelstrom"/>
</dbReference>
<dbReference type="Pfam" id="PF13017">
    <property type="entry name" value="Maelstrom"/>
    <property type="match status" value="1"/>
</dbReference>
<dbReference type="GO" id="GO:0030154">
    <property type="term" value="P:cell differentiation"/>
    <property type="evidence" value="ECO:0007669"/>
    <property type="project" value="UniProtKB-KW"/>
</dbReference>
<evidence type="ECO:0000256" key="10">
    <source>
        <dbReference type="ARBA" id="ARBA00023254"/>
    </source>
</evidence>
<comment type="similarity">
    <text evidence="3">Belongs to the maelstrom family.</text>
</comment>
<dbReference type="Pfam" id="PF09011">
    <property type="entry name" value="HMG_box_2"/>
    <property type="match status" value="1"/>
</dbReference>
<feature type="compositionally biased region" description="Polar residues" evidence="11">
    <location>
        <begin position="473"/>
        <end position="485"/>
    </location>
</feature>
<dbReference type="GO" id="GO:0007140">
    <property type="term" value="P:male meiotic nuclear division"/>
    <property type="evidence" value="ECO:0007669"/>
    <property type="project" value="TreeGrafter"/>
</dbReference>
<keyword evidence="5" id="KW-0963">Cytoplasm</keyword>
<dbReference type="OMA" id="RWCYIFS"/>
<accession>R7U223</accession>
<feature type="compositionally biased region" description="Polar residues" evidence="11">
    <location>
        <begin position="689"/>
        <end position="698"/>
    </location>
</feature>
<reference evidence="15" key="3">
    <citation type="submission" date="2015-06" db="UniProtKB">
        <authorList>
            <consortium name="EnsemblMetazoa"/>
        </authorList>
    </citation>
    <scope>IDENTIFICATION</scope>
</reference>
<feature type="region of interest" description="Disordered" evidence="11">
    <location>
        <begin position="60"/>
        <end position="79"/>
    </location>
</feature>
<keyword evidence="6" id="KW-0221">Differentiation</keyword>
<evidence type="ECO:0000259" key="12">
    <source>
        <dbReference type="Pfam" id="PF09011"/>
    </source>
</evidence>
<feature type="compositionally biased region" description="Polar residues" evidence="11">
    <location>
        <begin position="514"/>
        <end position="544"/>
    </location>
</feature>
<evidence type="ECO:0008006" key="17">
    <source>
        <dbReference type="Google" id="ProtNLM"/>
    </source>
</evidence>
<dbReference type="CDD" id="cd21992">
    <property type="entry name" value="HMG-box_MAEL"/>
    <property type="match status" value="1"/>
</dbReference>
<evidence type="ECO:0000256" key="11">
    <source>
        <dbReference type="SAM" id="MobiDB-lite"/>
    </source>
</evidence>
<protein>
    <recommendedName>
        <fullName evidence="17">Maelstrom domain-containing protein</fullName>
    </recommendedName>
</protein>
<feature type="compositionally biased region" description="Polar residues" evidence="11">
    <location>
        <begin position="362"/>
        <end position="374"/>
    </location>
</feature>
<dbReference type="GO" id="GO:0043565">
    <property type="term" value="F:sequence-specific DNA binding"/>
    <property type="evidence" value="ECO:0007669"/>
    <property type="project" value="TreeGrafter"/>
</dbReference>
<dbReference type="GO" id="GO:0045892">
    <property type="term" value="P:negative regulation of DNA-templated transcription"/>
    <property type="evidence" value="ECO:0007669"/>
    <property type="project" value="TreeGrafter"/>
</dbReference>
<organism evidence="14">
    <name type="scientific">Capitella teleta</name>
    <name type="common">Polychaete worm</name>
    <dbReference type="NCBI Taxonomy" id="283909"/>
    <lineage>
        <taxon>Eukaryota</taxon>
        <taxon>Metazoa</taxon>
        <taxon>Spiralia</taxon>
        <taxon>Lophotrochozoa</taxon>
        <taxon>Annelida</taxon>
        <taxon>Polychaeta</taxon>
        <taxon>Sedentaria</taxon>
        <taxon>Scolecida</taxon>
        <taxon>Capitellidae</taxon>
        <taxon>Capitella</taxon>
    </lineage>
</organism>
<feature type="compositionally biased region" description="Acidic residues" evidence="11">
    <location>
        <begin position="404"/>
        <end position="415"/>
    </location>
</feature>
<evidence type="ECO:0000256" key="4">
    <source>
        <dbReference type="ARBA" id="ARBA00022473"/>
    </source>
</evidence>
<keyword evidence="10" id="KW-0469">Meiosis</keyword>
<evidence type="ECO:0000256" key="2">
    <source>
        <dbReference type="ARBA" id="ARBA00004496"/>
    </source>
</evidence>
<feature type="domain" description="Maelstrom" evidence="13">
    <location>
        <begin position="136"/>
        <end position="337"/>
    </location>
</feature>
<dbReference type="GO" id="GO:0043186">
    <property type="term" value="C:P granule"/>
    <property type="evidence" value="ECO:0007669"/>
    <property type="project" value="TreeGrafter"/>
</dbReference>
<proteinExistence type="inferred from homology"/>
<dbReference type="EMBL" id="KB306072">
    <property type="protein sequence ID" value="ELU00385.1"/>
    <property type="molecule type" value="Genomic_DNA"/>
</dbReference>
<evidence type="ECO:0000256" key="7">
    <source>
        <dbReference type="ARBA" id="ARBA00023125"/>
    </source>
</evidence>
<evidence type="ECO:0000256" key="6">
    <source>
        <dbReference type="ARBA" id="ARBA00022782"/>
    </source>
</evidence>
<feature type="region of interest" description="Disordered" evidence="11">
    <location>
        <begin position="637"/>
        <end position="698"/>
    </location>
</feature>
<dbReference type="InterPro" id="IPR009071">
    <property type="entry name" value="HMG_box_dom"/>
</dbReference>
<dbReference type="OrthoDB" id="24555at2759"/>
<keyword evidence="7" id="KW-0238">DNA-binding</keyword>
<feature type="region of interest" description="Disordered" evidence="11">
    <location>
        <begin position="348"/>
        <end position="547"/>
    </location>
</feature>
<dbReference type="InterPro" id="IPR036910">
    <property type="entry name" value="HMG_box_dom_sf"/>
</dbReference>
<gene>
    <name evidence="14" type="ORF">CAPTEDRAFT_221122</name>
</gene>
<evidence type="ECO:0000259" key="13">
    <source>
        <dbReference type="Pfam" id="PF13017"/>
    </source>
</evidence>
<dbReference type="AlphaFoldDB" id="R7U223"/>
<evidence type="ECO:0000256" key="1">
    <source>
        <dbReference type="ARBA" id="ARBA00004123"/>
    </source>
</evidence>
<dbReference type="Gene3D" id="1.10.30.10">
    <property type="entry name" value="High mobility group box domain"/>
    <property type="match status" value="1"/>
</dbReference>
<feature type="compositionally biased region" description="Low complexity" evidence="11">
    <location>
        <begin position="664"/>
        <end position="675"/>
    </location>
</feature>
<reference evidence="16" key="1">
    <citation type="submission" date="2012-12" db="EMBL/GenBank/DDBJ databases">
        <authorList>
            <person name="Hellsten U."/>
            <person name="Grimwood J."/>
            <person name="Chapman J.A."/>
            <person name="Shapiro H."/>
            <person name="Aerts A."/>
            <person name="Otillar R.P."/>
            <person name="Terry A.Y."/>
            <person name="Boore J.L."/>
            <person name="Simakov O."/>
            <person name="Marletaz F."/>
            <person name="Cho S.-J."/>
            <person name="Edsinger-Gonzales E."/>
            <person name="Havlak P."/>
            <person name="Kuo D.-H."/>
            <person name="Larsson T."/>
            <person name="Lv J."/>
            <person name="Arendt D."/>
            <person name="Savage R."/>
            <person name="Osoegawa K."/>
            <person name="de Jong P."/>
            <person name="Lindberg D.R."/>
            <person name="Seaver E.C."/>
            <person name="Weisblat D.A."/>
            <person name="Putnam N.H."/>
            <person name="Grigoriev I.V."/>
            <person name="Rokhsar D.S."/>
        </authorList>
    </citation>
    <scope>NUCLEOTIDE SEQUENCE</scope>
    <source>
        <strain evidence="16">I ESC-2004</strain>
    </source>
</reference>
<keyword evidence="8" id="KW-0943">RNA-mediated gene silencing</keyword>
<feature type="domain" description="HMG box" evidence="12">
    <location>
        <begin position="7"/>
        <end position="73"/>
    </location>
</feature>
<dbReference type="GO" id="GO:0034587">
    <property type="term" value="P:piRNA processing"/>
    <property type="evidence" value="ECO:0007669"/>
    <property type="project" value="TreeGrafter"/>
</dbReference>
<dbReference type="EMBL" id="AMQN01009728">
    <property type="status" value="NOT_ANNOTATED_CDS"/>
    <property type="molecule type" value="Genomic_DNA"/>
</dbReference>
<sequence length="698" mass="76994">MGKNKNKNKQKNAFGWFIQELIPQLRKEGHTINCMADALPEATPRWERMSHIEREPYERIARQEKARSKGEPLNLSKRDNRGNLIADKKDELEEITKRIDKERKDVFNCWPEGDGIKEETFVLVSFQYLCVVPNQGHLPLEVGMVQFSMKDGIKKVLHQFINPGPIPLGFRYDCTSHSESTHQIPISGFSEASDNYAGLWVRLENFVNPNNEKREYPPIYCLGAEMQIVESCMDWLHVHANLGYVNRLHKIYHVENMLVNLFARTGRQVAVSSAIDTITTTRFDHTQGSWCKYHEEKEVKHCALGVAKRYAFAILDSLSTEEAYDYPLTPNHMPQMSSTVGFCTYTLSSEPMRDRPRGPPRQHNTYQSMQQSSGPFPARDVRLNQRAAQFSSAASSSGASNTYNDDDIYDDDDDTATIASDTDSVQVTSDASENRFAGRSAPPPVEDLPRPQGWADDSPNTMRNPISKPRCLAQSNPPKSSSQPHLTLEEAARQRTLADQRPSPFMLPDAPEPSTFSFSQKSKPNPNQPGFPSQRPNASKQTSGPPEGQLLLADAVAQQLQKEQQRKKQFSNGVPQRDTADDSQCGLQVGSHVTMQSKPYGRGAGLAATAAAASAAGPAAASRGRSQPMSYASSAASGASLGVGRGRGRGNANFNDSSGFVQTSSRGSNNGSSNSTQATGFGRGWALNQGMNSLSLED</sequence>
<feature type="region of interest" description="Disordered" evidence="11">
    <location>
        <begin position="560"/>
        <end position="585"/>
    </location>
</feature>
<dbReference type="PANTHER" id="PTHR21358">
    <property type="entry name" value="PROTEIN MAELSTROM HOMOLOG"/>
    <property type="match status" value="1"/>
</dbReference>
<dbReference type="HOGENOM" id="CLU_394964_0_0_1"/>
<evidence type="ECO:0000256" key="3">
    <source>
        <dbReference type="ARBA" id="ARBA00007057"/>
    </source>
</evidence>
<evidence type="ECO:0000313" key="15">
    <source>
        <dbReference type="EnsemblMetazoa" id="CapteP221122"/>
    </source>
</evidence>
<keyword evidence="9" id="KW-0539">Nucleus</keyword>
<comment type="subcellular location">
    <subcellularLocation>
        <location evidence="2">Cytoplasm</location>
    </subcellularLocation>
    <subcellularLocation>
        <location evidence="1">Nucleus</location>
    </subcellularLocation>
</comment>
<feature type="compositionally biased region" description="Basic and acidic residues" evidence="11">
    <location>
        <begin position="487"/>
        <end position="498"/>
    </location>
</feature>
<evidence type="ECO:0000256" key="9">
    <source>
        <dbReference type="ARBA" id="ARBA00023242"/>
    </source>
</evidence>
<dbReference type="EnsemblMetazoa" id="CapteT221122">
    <property type="protein sequence ID" value="CapteP221122"/>
    <property type="gene ID" value="CapteG221122"/>
</dbReference>
<evidence type="ECO:0000313" key="16">
    <source>
        <dbReference type="Proteomes" id="UP000014760"/>
    </source>
</evidence>
<reference evidence="14 16" key="2">
    <citation type="journal article" date="2013" name="Nature">
        <title>Insights into bilaterian evolution from three spiralian genomes.</title>
        <authorList>
            <person name="Simakov O."/>
            <person name="Marletaz F."/>
            <person name="Cho S.J."/>
            <person name="Edsinger-Gonzales E."/>
            <person name="Havlak P."/>
            <person name="Hellsten U."/>
            <person name="Kuo D.H."/>
            <person name="Larsson T."/>
            <person name="Lv J."/>
            <person name="Arendt D."/>
            <person name="Savage R."/>
            <person name="Osoegawa K."/>
            <person name="de Jong P."/>
            <person name="Grimwood J."/>
            <person name="Chapman J.A."/>
            <person name="Shapiro H."/>
            <person name="Aerts A."/>
            <person name="Otillar R.P."/>
            <person name="Terry A.Y."/>
            <person name="Boore J.L."/>
            <person name="Grigoriev I.V."/>
            <person name="Lindberg D.R."/>
            <person name="Seaver E.C."/>
            <person name="Weisblat D.A."/>
            <person name="Putnam N.H."/>
            <person name="Rokhsar D.S."/>
        </authorList>
    </citation>
    <scope>NUCLEOTIDE SEQUENCE</scope>
    <source>
        <strain evidence="14 16">I ESC-2004</strain>
    </source>
</reference>
<dbReference type="SUPFAM" id="SSF47095">
    <property type="entry name" value="HMG-box"/>
    <property type="match status" value="1"/>
</dbReference>
<dbReference type="GO" id="GO:0005634">
    <property type="term" value="C:nucleus"/>
    <property type="evidence" value="ECO:0007669"/>
    <property type="project" value="UniProtKB-SubCell"/>
</dbReference>
<dbReference type="GO" id="GO:0007283">
    <property type="term" value="P:spermatogenesis"/>
    <property type="evidence" value="ECO:0007669"/>
    <property type="project" value="TreeGrafter"/>
</dbReference>
<feature type="compositionally biased region" description="Polar residues" evidence="11">
    <location>
        <begin position="653"/>
        <end position="663"/>
    </location>
</feature>
<name>R7U223_CAPTE</name>
<evidence type="ECO:0000313" key="14">
    <source>
        <dbReference type="EMBL" id="ELU00385.1"/>
    </source>
</evidence>
<keyword evidence="16" id="KW-1185">Reference proteome</keyword>
<dbReference type="GO" id="GO:0060964">
    <property type="term" value="P:regulation of miRNA-mediated gene silencing"/>
    <property type="evidence" value="ECO:0007669"/>
    <property type="project" value="InterPro"/>
</dbReference>
<dbReference type="Proteomes" id="UP000014760">
    <property type="component" value="Unassembled WGS sequence"/>
</dbReference>
<keyword evidence="4" id="KW-0217">Developmental protein</keyword>
<evidence type="ECO:0000256" key="8">
    <source>
        <dbReference type="ARBA" id="ARBA00023158"/>
    </source>
</evidence>
<dbReference type="InterPro" id="IPR039259">
    <property type="entry name" value="Protein_maelstrom"/>
</dbReference>
<dbReference type="PANTHER" id="PTHR21358:SF4">
    <property type="entry name" value="PROTEIN MAELSTROM HOMOLOG"/>
    <property type="match status" value="1"/>
</dbReference>
<feature type="compositionally biased region" description="Low complexity" evidence="11">
    <location>
        <begin position="387"/>
        <end position="403"/>
    </location>
</feature>
<evidence type="ECO:0000256" key="5">
    <source>
        <dbReference type="ARBA" id="ARBA00022490"/>
    </source>
</evidence>